<dbReference type="Proteomes" id="UP000025227">
    <property type="component" value="Unplaced"/>
</dbReference>
<keyword evidence="2" id="KW-0732">Signal</keyword>
<dbReference type="OMA" id="ECESQRR"/>
<feature type="signal peptide" evidence="2">
    <location>
        <begin position="1"/>
        <end position="28"/>
    </location>
</feature>
<dbReference type="WBParaSite" id="HCON_00069400-00001">
    <property type="protein sequence ID" value="HCON_00069400-00001"/>
    <property type="gene ID" value="HCON_00069400"/>
</dbReference>
<proteinExistence type="predicted"/>
<sequence>MPSYSKIRRTFRWLSLTLLCIVLFISTGLVNVCSEQQIRNSCLSLNSTNSYEECFYQRQSIFLFMVFCLVRLITYKCEMLFTNRNSKCIAKKKLSGHHIGIPLGVPHLVRQMLWSVGIQQTSLVLICTFVLASLAFYPYAKDFCCLCRLVAYAVQRRFFKGNQDLILTCTALYIYMSVVLVEFLDISAGIYCPQFLFGLPLIFPNINFPMILYVGHSFVIRIHKKMPLIIYEVVEEDCFVQLHRMRCIHQKDCPEFSYATRLSIKPSVATTKHRRAMDGRIVQVRNLQELNTILPCAVGGNRS</sequence>
<organism evidence="3 4">
    <name type="scientific">Haemonchus contortus</name>
    <name type="common">Barber pole worm</name>
    <dbReference type="NCBI Taxonomy" id="6289"/>
    <lineage>
        <taxon>Eukaryota</taxon>
        <taxon>Metazoa</taxon>
        <taxon>Ecdysozoa</taxon>
        <taxon>Nematoda</taxon>
        <taxon>Chromadorea</taxon>
        <taxon>Rhabditida</taxon>
        <taxon>Rhabditina</taxon>
        <taxon>Rhabditomorpha</taxon>
        <taxon>Strongyloidea</taxon>
        <taxon>Trichostrongylidae</taxon>
        <taxon>Haemonchus</taxon>
    </lineage>
</organism>
<evidence type="ECO:0000256" key="1">
    <source>
        <dbReference type="SAM" id="Phobius"/>
    </source>
</evidence>
<dbReference type="AlphaFoldDB" id="A0A7I4Y9E4"/>
<feature type="transmembrane region" description="Helical" evidence="1">
    <location>
        <begin position="120"/>
        <end position="140"/>
    </location>
</feature>
<reference evidence="4" key="1">
    <citation type="submission" date="2020-12" db="UniProtKB">
        <authorList>
            <consortium name="WormBaseParasite"/>
        </authorList>
    </citation>
    <scope>IDENTIFICATION</scope>
    <source>
        <strain evidence="4">MHco3</strain>
    </source>
</reference>
<evidence type="ECO:0000256" key="2">
    <source>
        <dbReference type="SAM" id="SignalP"/>
    </source>
</evidence>
<evidence type="ECO:0000313" key="4">
    <source>
        <dbReference type="WBParaSite" id="HCON_00069400-00001"/>
    </source>
</evidence>
<keyword evidence="3" id="KW-1185">Reference proteome</keyword>
<evidence type="ECO:0000313" key="3">
    <source>
        <dbReference type="Proteomes" id="UP000025227"/>
    </source>
</evidence>
<feature type="transmembrane region" description="Helical" evidence="1">
    <location>
        <begin position="56"/>
        <end position="73"/>
    </location>
</feature>
<accession>A0A7I4Y9E4</accession>
<name>A0A7I4Y9E4_HAECO</name>
<keyword evidence="1" id="KW-1133">Transmembrane helix</keyword>
<keyword evidence="1" id="KW-0472">Membrane</keyword>
<feature type="transmembrane region" description="Helical" evidence="1">
    <location>
        <begin position="165"/>
        <end position="183"/>
    </location>
</feature>
<protein>
    <submittedName>
        <fullName evidence="4">Transmembrane domain-containing protein</fullName>
    </submittedName>
</protein>
<keyword evidence="1" id="KW-0812">Transmembrane</keyword>
<feature type="chain" id="PRO_5029560916" evidence="2">
    <location>
        <begin position="29"/>
        <end position="303"/>
    </location>
</feature>
<feature type="transmembrane region" description="Helical" evidence="1">
    <location>
        <begin position="195"/>
        <end position="215"/>
    </location>
</feature>
<dbReference type="OrthoDB" id="5821563at2759"/>